<dbReference type="SUPFAM" id="SSF54593">
    <property type="entry name" value="Glyoxalase/Bleomycin resistance protein/Dihydroxybiphenyl dioxygenase"/>
    <property type="match status" value="1"/>
</dbReference>
<dbReference type="PANTHER" id="PTHR36110">
    <property type="entry name" value="RING-CLEAVING DIOXYGENASE MHQE-RELATED"/>
    <property type="match status" value="1"/>
</dbReference>
<dbReference type="PANTHER" id="PTHR36110:SF2">
    <property type="entry name" value="RING-CLEAVING DIOXYGENASE MHQE-RELATED"/>
    <property type="match status" value="1"/>
</dbReference>
<evidence type="ECO:0000313" key="2">
    <source>
        <dbReference type="EMBL" id="BDD86021.1"/>
    </source>
</evidence>
<protein>
    <recommendedName>
        <fullName evidence="1">VOC domain-containing protein</fullName>
    </recommendedName>
</protein>
<dbReference type="EMBL" id="AP025516">
    <property type="protein sequence ID" value="BDD86021.1"/>
    <property type="molecule type" value="Genomic_DNA"/>
</dbReference>
<dbReference type="RefSeq" id="WP_284153124.1">
    <property type="nucleotide sequence ID" value="NZ_AP025516.1"/>
</dbReference>
<keyword evidence="3" id="KW-1185">Reference proteome</keyword>
<dbReference type="InterPro" id="IPR029068">
    <property type="entry name" value="Glyas_Bleomycin-R_OHBP_Dase"/>
</dbReference>
<dbReference type="InterPro" id="IPR037523">
    <property type="entry name" value="VOC_core"/>
</dbReference>
<name>A0ABM7W524_9BACT</name>
<dbReference type="Pfam" id="PF00903">
    <property type="entry name" value="Glyoxalase"/>
    <property type="match status" value="1"/>
</dbReference>
<sequence length="113" mass="12408">MSHSLAIGGIHHITAIAGSAAANLAFYEQVLGLRLVKQTVNFDDPFTYHLYYGDERGTPGTILTFFPWQDLPRGRVGAGMVASVAFSIPAPAIDYWRNRLQQHRIPGTIANLV</sequence>
<accession>A0ABM7W524</accession>
<dbReference type="PROSITE" id="PS51819">
    <property type="entry name" value="VOC"/>
    <property type="match status" value="1"/>
</dbReference>
<reference evidence="2 3" key="1">
    <citation type="submission" date="2022-01" db="EMBL/GenBank/DDBJ databases">
        <title>Desulfofustis limnae sp. nov., a novel mesophilic sulfate-reducing bacterium isolated from marsh soil.</title>
        <authorList>
            <person name="Watanabe M."/>
            <person name="Takahashi A."/>
            <person name="Kojima H."/>
            <person name="Fukui M."/>
        </authorList>
    </citation>
    <scope>NUCLEOTIDE SEQUENCE [LARGE SCALE GENOMIC DNA]</scope>
    <source>
        <strain evidence="2 3">PPLL</strain>
    </source>
</reference>
<evidence type="ECO:0000313" key="3">
    <source>
        <dbReference type="Proteomes" id="UP000830055"/>
    </source>
</evidence>
<dbReference type="InterPro" id="IPR004360">
    <property type="entry name" value="Glyas_Fos-R_dOase_dom"/>
</dbReference>
<dbReference type="InterPro" id="IPR052537">
    <property type="entry name" value="Extradiol_RC_dioxygenase"/>
</dbReference>
<dbReference type="Proteomes" id="UP000830055">
    <property type="component" value="Chromosome"/>
</dbReference>
<evidence type="ECO:0000259" key="1">
    <source>
        <dbReference type="PROSITE" id="PS51819"/>
    </source>
</evidence>
<proteinExistence type="predicted"/>
<dbReference type="Gene3D" id="3.10.180.10">
    <property type="entry name" value="2,3-Dihydroxybiphenyl 1,2-Dioxygenase, domain 1"/>
    <property type="match status" value="1"/>
</dbReference>
<feature type="domain" description="VOC" evidence="1">
    <location>
        <begin position="9"/>
        <end position="113"/>
    </location>
</feature>
<gene>
    <name evidence="2" type="ORF">DPPLL_03860</name>
</gene>
<organism evidence="2 3">
    <name type="scientific">Desulfofustis limnaeus</name>
    <dbReference type="NCBI Taxonomy" id="2740163"/>
    <lineage>
        <taxon>Bacteria</taxon>
        <taxon>Pseudomonadati</taxon>
        <taxon>Thermodesulfobacteriota</taxon>
        <taxon>Desulfobulbia</taxon>
        <taxon>Desulfobulbales</taxon>
        <taxon>Desulfocapsaceae</taxon>
        <taxon>Desulfofustis</taxon>
    </lineage>
</organism>